<feature type="compositionally biased region" description="Basic and acidic residues" evidence="1">
    <location>
        <begin position="700"/>
        <end position="711"/>
    </location>
</feature>
<feature type="region of interest" description="Disordered" evidence="1">
    <location>
        <begin position="538"/>
        <end position="596"/>
    </location>
</feature>
<feature type="region of interest" description="Disordered" evidence="1">
    <location>
        <begin position="72"/>
        <end position="249"/>
    </location>
</feature>
<feature type="region of interest" description="Disordered" evidence="1">
    <location>
        <begin position="788"/>
        <end position="812"/>
    </location>
</feature>
<feature type="compositionally biased region" description="Polar residues" evidence="1">
    <location>
        <begin position="186"/>
        <end position="249"/>
    </location>
</feature>
<feature type="compositionally biased region" description="Pro residues" evidence="1">
    <location>
        <begin position="330"/>
        <end position="342"/>
    </location>
</feature>
<sequence>MSACQGPLHQCLMCCQCCSGWYRGDPHKPCYCPQCCPKPTCPPRVRFPEEFAKFSDMTFPCFLCKQRDVPAKEDTKQKTGNENKQSVRPGAKKKSKQKPGDGNKQTGRAVNGENRTDRQQEYWANPQSGRAVQGENRSGRQTTEEGIGQNAKSGIGANRKGTQPPGDGNIQNGTNRKGKMPVGDGNVQTRRAGNGRASSSPARKSGTNKTGDGNGPTSVPGNGANGTPAQLCTTQGGSYGQGVQPSSQGMPPGMYGTQNIPPDMYGMAPGTQNMPPVMQLLPPDSQYGAYGQQGAPAILGAQAAMPEYTTQPLYGSLGPGGPAPHSTPFGYPPQPPLAPDGGPPSMTSYGPQGVPGYDQQAMQGYETYGQGVPQTQYAYGDFGATGPLAAPYPQPEFPSGQEYAGYPPPPTGYPPPPAGYPPPPAGYPPPPAAGYPPPTVPPGAAAPAGYPPGQAAGLPSDREPQFNPCTGEDPCTCPYRRDADTPRQSQQNNGGECYPSNLSMDAIQRFLKSLQLSCPANGLQNCALLLPIDMASRTDEGESKKLKKSAPKRKLSKSEADKKAATGGGLAATKSKGSASTAEDKSKPPTTEPSTENAAKCAADCHFNCNTSCMNEADDSSQSGAAKAKINENPKESAPAARTEPATCPIRSGCNACCNGCCQPCHWPSYYYCYNPYNGCYYWYPSYCHGCQNCRPQDPLEKTPEKPKPKEAAPAAAPAAASPAKASSGASVNKGKKKNDRKVGGGQGQWRTYEQRMSSNHNCSLRGSLPKRQSAAALRNMRQGIMPGYYPTSTPSDCSPYGQIGPVRSRIR</sequence>
<feature type="compositionally biased region" description="Pro residues" evidence="1">
    <location>
        <begin position="406"/>
        <end position="441"/>
    </location>
</feature>
<feature type="region of interest" description="Disordered" evidence="1">
    <location>
        <begin position="389"/>
        <end position="469"/>
    </location>
</feature>
<feature type="compositionally biased region" description="Low complexity" evidence="1">
    <location>
        <begin position="442"/>
        <end position="457"/>
    </location>
</feature>
<protein>
    <submittedName>
        <fullName evidence="2">AT-rich interactive domain-containing protein 1A</fullName>
    </submittedName>
</protein>
<gene>
    <name evidence="2" type="ORF">DMAD_06181</name>
</gene>
<reference evidence="2 3" key="1">
    <citation type="submission" date="2024-02" db="EMBL/GenBank/DDBJ databases">
        <title>A chromosome-level genome assembly of Drosophila madeirensis, a fruit fly species endemic to Madeira island.</title>
        <authorList>
            <person name="Tomihara K."/>
            <person name="Llopart A."/>
            <person name="Yamamoto D."/>
        </authorList>
    </citation>
    <scope>NUCLEOTIDE SEQUENCE [LARGE SCALE GENOMIC DNA]</scope>
    <source>
        <strain evidence="2 3">RF1</strain>
    </source>
</reference>
<feature type="compositionally biased region" description="Basic residues" evidence="1">
    <location>
        <begin position="545"/>
        <end position="555"/>
    </location>
</feature>
<dbReference type="EMBL" id="AP029265">
    <property type="protein sequence ID" value="BFF97866.1"/>
    <property type="molecule type" value="Genomic_DNA"/>
</dbReference>
<dbReference type="Proteomes" id="UP001500889">
    <property type="component" value="Chromosome J"/>
</dbReference>
<feature type="compositionally biased region" description="Low complexity" evidence="1">
    <location>
        <begin position="571"/>
        <end position="581"/>
    </location>
</feature>
<feature type="compositionally biased region" description="Polar residues" evidence="1">
    <location>
        <begin position="125"/>
        <end position="141"/>
    </location>
</feature>
<feature type="compositionally biased region" description="Basic and acidic residues" evidence="1">
    <location>
        <begin position="72"/>
        <end position="81"/>
    </location>
</feature>
<feature type="region of interest" description="Disordered" evidence="1">
    <location>
        <begin position="318"/>
        <end position="350"/>
    </location>
</feature>
<evidence type="ECO:0000313" key="3">
    <source>
        <dbReference type="Proteomes" id="UP001500889"/>
    </source>
</evidence>
<keyword evidence="3" id="KW-1185">Reference proteome</keyword>
<feature type="compositionally biased region" description="Low complexity" evidence="1">
    <location>
        <begin position="712"/>
        <end position="731"/>
    </location>
</feature>
<proteinExistence type="predicted"/>
<evidence type="ECO:0000313" key="2">
    <source>
        <dbReference type="EMBL" id="BFF97866.1"/>
    </source>
</evidence>
<accession>A0AAU9FQX2</accession>
<name>A0AAU9FQX2_DROMD</name>
<evidence type="ECO:0000256" key="1">
    <source>
        <dbReference type="SAM" id="MobiDB-lite"/>
    </source>
</evidence>
<feature type="region of interest" description="Disordered" evidence="1">
    <location>
        <begin position="700"/>
        <end position="751"/>
    </location>
</feature>
<dbReference type="AlphaFoldDB" id="A0AAU9FQX2"/>
<organism evidence="2 3">
    <name type="scientific">Drosophila madeirensis</name>
    <name type="common">Fruit fly</name>
    <dbReference type="NCBI Taxonomy" id="30013"/>
    <lineage>
        <taxon>Eukaryota</taxon>
        <taxon>Metazoa</taxon>
        <taxon>Ecdysozoa</taxon>
        <taxon>Arthropoda</taxon>
        <taxon>Hexapoda</taxon>
        <taxon>Insecta</taxon>
        <taxon>Pterygota</taxon>
        <taxon>Neoptera</taxon>
        <taxon>Endopterygota</taxon>
        <taxon>Diptera</taxon>
        <taxon>Brachycera</taxon>
        <taxon>Muscomorpha</taxon>
        <taxon>Ephydroidea</taxon>
        <taxon>Drosophilidae</taxon>
        <taxon>Drosophila</taxon>
        <taxon>Sophophora</taxon>
    </lineage>
</organism>